<evidence type="ECO:0000313" key="2">
    <source>
        <dbReference type="EMBL" id="MDC0677881.1"/>
    </source>
</evidence>
<keyword evidence="3" id="KW-1185">Reference proteome</keyword>
<protein>
    <submittedName>
        <fullName evidence="2">Uncharacterized protein</fullName>
    </submittedName>
</protein>
<organism evidence="2 3">
    <name type="scientific">Sorangium atrum</name>
    <dbReference type="NCBI Taxonomy" id="2995308"/>
    <lineage>
        <taxon>Bacteria</taxon>
        <taxon>Pseudomonadati</taxon>
        <taxon>Myxococcota</taxon>
        <taxon>Polyangia</taxon>
        <taxon>Polyangiales</taxon>
        <taxon>Polyangiaceae</taxon>
        <taxon>Sorangium</taxon>
    </lineage>
</organism>
<sequence length="183" mass="21053">MNQTELREEDLWLALDERRTDAERAFITEMSRRALAWRSLGVPSDHLLGTVEPFVMLLLDVSADGKVLRTLRVDFHESRVVVGEDETMQAATDLDEENARVLVVKDGSPLALATAAADWMEREILRPIERHEWVREDFCHQRYVLSDTGEPLCWSDCHNQKRPDLGPPDRTVTVRSYDVPRRG</sequence>
<reference evidence="2 3" key="1">
    <citation type="submission" date="2023-01" db="EMBL/GenBank/DDBJ databases">
        <title>Minimal conservation of predation-associated metabolite biosynthetic gene clusters underscores biosynthetic potential of Myxococcota including descriptions for ten novel species: Archangium lansinium sp. nov., Myxococcus landrumus sp. nov., Nannocystis bai.</title>
        <authorList>
            <person name="Ahearne A."/>
            <person name="Stevens C."/>
            <person name="Dowd S."/>
        </authorList>
    </citation>
    <scope>NUCLEOTIDE SEQUENCE [LARGE SCALE GENOMIC DNA]</scope>
    <source>
        <strain evidence="2 3">WIWO2</strain>
    </source>
</reference>
<gene>
    <name evidence="2" type="ORF">POL72_09080</name>
</gene>
<proteinExistence type="predicted"/>
<evidence type="ECO:0000313" key="3">
    <source>
        <dbReference type="Proteomes" id="UP001217485"/>
    </source>
</evidence>
<feature type="region of interest" description="Disordered" evidence="1">
    <location>
        <begin position="164"/>
        <end position="183"/>
    </location>
</feature>
<accession>A0ABT5BUR2</accession>
<dbReference type="EMBL" id="JAQNDK010000001">
    <property type="protein sequence ID" value="MDC0677881.1"/>
    <property type="molecule type" value="Genomic_DNA"/>
</dbReference>
<dbReference type="Proteomes" id="UP001217485">
    <property type="component" value="Unassembled WGS sequence"/>
</dbReference>
<evidence type="ECO:0000256" key="1">
    <source>
        <dbReference type="SAM" id="MobiDB-lite"/>
    </source>
</evidence>
<name>A0ABT5BUR2_9BACT</name>
<dbReference type="RefSeq" id="WP_272094630.1">
    <property type="nucleotide sequence ID" value="NZ_JAQNDK010000001.1"/>
</dbReference>
<comment type="caution">
    <text evidence="2">The sequence shown here is derived from an EMBL/GenBank/DDBJ whole genome shotgun (WGS) entry which is preliminary data.</text>
</comment>